<dbReference type="RefSeq" id="WP_242284291.1">
    <property type="nucleotide sequence ID" value="NZ_JAKKSL010000001.1"/>
</dbReference>
<feature type="coiled-coil region" evidence="3">
    <location>
        <begin position="73"/>
        <end position="100"/>
    </location>
</feature>
<reference evidence="5" key="1">
    <citation type="submission" date="2022-01" db="EMBL/GenBank/DDBJ databases">
        <title>Colwellia maritima, isolated from seawater.</title>
        <authorList>
            <person name="Kristyanto S."/>
            <person name="Jung J."/>
            <person name="Jeon C.O."/>
        </authorList>
    </citation>
    <scope>NUCLEOTIDE SEQUENCE</scope>
    <source>
        <strain evidence="5">MSW7</strain>
    </source>
</reference>
<organism evidence="5 6">
    <name type="scientific">Colwellia maritima</name>
    <dbReference type="NCBI Taxonomy" id="2912588"/>
    <lineage>
        <taxon>Bacteria</taxon>
        <taxon>Pseudomonadati</taxon>
        <taxon>Pseudomonadota</taxon>
        <taxon>Gammaproteobacteria</taxon>
        <taxon>Alteromonadales</taxon>
        <taxon>Colwelliaceae</taxon>
        <taxon>Colwellia</taxon>
    </lineage>
</organism>
<evidence type="ECO:0000256" key="2">
    <source>
        <dbReference type="PROSITE-ProRule" id="PRU00110"/>
    </source>
</evidence>
<feature type="modified residue" description="Phosphohistidine" evidence="2">
    <location>
        <position position="62"/>
    </location>
</feature>
<evidence type="ECO:0000256" key="1">
    <source>
        <dbReference type="ARBA" id="ARBA00023012"/>
    </source>
</evidence>
<dbReference type="Pfam" id="PF01627">
    <property type="entry name" value="Hpt"/>
    <property type="match status" value="1"/>
</dbReference>
<dbReference type="EMBL" id="JAKKSL010000001">
    <property type="protein sequence ID" value="MCI2283100.1"/>
    <property type="molecule type" value="Genomic_DNA"/>
</dbReference>
<name>A0ABS9WYM6_9GAMM</name>
<protein>
    <submittedName>
        <fullName evidence="5">Hpt domain-containing protein</fullName>
    </submittedName>
</protein>
<keyword evidence="6" id="KW-1185">Reference proteome</keyword>
<proteinExistence type="predicted"/>
<evidence type="ECO:0000256" key="3">
    <source>
        <dbReference type="SAM" id="Coils"/>
    </source>
</evidence>
<evidence type="ECO:0000313" key="5">
    <source>
        <dbReference type="EMBL" id="MCI2283100.1"/>
    </source>
</evidence>
<evidence type="ECO:0000259" key="4">
    <source>
        <dbReference type="PROSITE" id="PS50894"/>
    </source>
</evidence>
<dbReference type="Proteomes" id="UP001139646">
    <property type="component" value="Unassembled WGS sequence"/>
</dbReference>
<sequence>MNESNELIELDVDLLNEYAQSLGYPIVKKMFSLYEQQVVIYLKDIEESLHTGNVQLWQARCHKMKGAAGSVGLKALYTRLKNMEKTNENKNGRAQQLADLNMHNKQAMAEFTHWLASL</sequence>
<dbReference type="Gene3D" id="1.20.120.160">
    <property type="entry name" value="HPT domain"/>
    <property type="match status" value="1"/>
</dbReference>
<dbReference type="InterPro" id="IPR008207">
    <property type="entry name" value="Sig_transdc_His_kin_Hpt_dom"/>
</dbReference>
<comment type="caution">
    <text evidence="5">The sequence shown here is derived from an EMBL/GenBank/DDBJ whole genome shotgun (WGS) entry which is preliminary data.</text>
</comment>
<feature type="domain" description="HPt" evidence="4">
    <location>
        <begin position="23"/>
        <end position="118"/>
    </location>
</feature>
<keyword evidence="3" id="KW-0175">Coiled coil</keyword>
<dbReference type="PROSITE" id="PS50894">
    <property type="entry name" value="HPT"/>
    <property type="match status" value="1"/>
</dbReference>
<keyword evidence="2" id="KW-0597">Phosphoprotein</keyword>
<dbReference type="InterPro" id="IPR036641">
    <property type="entry name" value="HPT_dom_sf"/>
</dbReference>
<accession>A0ABS9WYM6</accession>
<evidence type="ECO:0000313" key="6">
    <source>
        <dbReference type="Proteomes" id="UP001139646"/>
    </source>
</evidence>
<keyword evidence="1" id="KW-0902">Two-component regulatory system</keyword>
<dbReference type="SUPFAM" id="SSF47226">
    <property type="entry name" value="Histidine-containing phosphotransfer domain, HPT domain"/>
    <property type="match status" value="1"/>
</dbReference>
<gene>
    <name evidence="5" type="ORF">L3081_06435</name>
</gene>